<evidence type="ECO:0000313" key="2">
    <source>
        <dbReference type="Proteomes" id="UP000509120"/>
    </source>
</evidence>
<accession>A0AAN1ZTX0</accession>
<dbReference type="InterPro" id="IPR054263">
    <property type="entry name" value="DUF6994"/>
</dbReference>
<evidence type="ECO:0000313" key="1">
    <source>
        <dbReference type="EMBL" id="CAD0155530.1"/>
    </source>
</evidence>
<organism evidence="1 2">
    <name type="scientific">Streptococcus thermophilus</name>
    <dbReference type="NCBI Taxonomy" id="1308"/>
    <lineage>
        <taxon>Bacteria</taxon>
        <taxon>Bacillati</taxon>
        <taxon>Bacillota</taxon>
        <taxon>Bacilli</taxon>
        <taxon>Lactobacillales</taxon>
        <taxon>Streptococcaceae</taxon>
        <taxon>Streptococcus</taxon>
    </lineage>
</organism>
<name>A0AAN1ZTX0_STRTR</name>
<dbReference type="AlphaFoldDB" id="A0AAN1ZTX0"/>
<dbReference type="Pfam" id="PF22507">
    <property type="entry name" value="DUF6994"/>
    <property type="match status" value="1"/>
</dbReference>
<proteinExistence type="predicted"/>
<protein>
    <submittedName>
        <fullName evidence="1">Uncharacterized protein</fullName>
    </submittedName>
</protein>
<dbReference type="Proteomes" id="UP000509120">
    <property type="component" value="Chromosome"/>
</dbReference>
<gene>
    <name evidence="1" type="ORF">STHERMO_1007</name>
</gene>
<dbReference type="RefSeq" id="WP_011681102.1">
    <property type="nucleotide sequence ID" value="NZ_CATNMN010000008.1"/>
</dbReference>
<sequence length="326" mass="39040">MNLVWWFKVEKGTIIFQRDEFDNYYRSVLNGGKYVDPDCREDIDTPYYNFLTEFLRKRESESNYKNKYSFIPPKLAKLTSDSEKKIKDNDKYKIVVKQNDELLFRLTSDQFGFSGDEYVYQQSYGHLKYPLARINYLSKNESIDERKRILNKLINYVKNTRTLGGSFIWPTPKKSEGFRNSKYNMSRGVGSYIEDRVDLTLLEIKHALDGEYHKSQHKDDILYALYIKNTDGIRTWLDHFETFEKFVDYFMFNNFIENGMPINILTGKAICEEEVKKYKNKTCQIKNLKLSELLEMIERLENMIINRTCLMEEHIKDYIVKRYNMD</sequence>
<reference evidence="1 2" key="1">
    <citation type="submission" date="2020-06" db="EMBL/GenBank/DDBJ databases">
        <authorList>
            <person name="Chuat V."/>
        </authorList>
    </citation>
    <scope>NUCLEOTIDE SEQUENCE [LARGE SCALE GENOMIC DNA]</scope>
    <source>
        <strain evidence="1">STH_CIRM_1046</strain>
    </source>
</reference>
<dbReference type="EMBL" id="LR822030">
    <property type="protein sequence ID" value="CAD0155530.1"/>
    <property type="molecule type" value="Genomic_DNA"/>
</dbReference>